<accession>A0ABP5L6K6</accession>
<organism evidence="2 3">
    <name type="scientific">Arthrobacter humicola</name>
    <dbReference type="NCBI Taxonomy" id="409291"/>
    <lineage>
        <taxon>Bacteria</taxon>
        <taxon>Bacillati</taxon>
        <taxon>Actinomycetota</taxon>
        <taxon>Actinomycetes</taxon>
        <taxon>Micrococcales</taxon>
        <taxon>Micrococcaceae</taxon>
        <taxon>Arthrobacter</taxon>
    </lineage>
</organism>
<name>A0ABP5L6K6_9MICC</name>
<gene>
    <name evidence="2" type="ORF">GCM10009825_28930</name>
</gene>
<comment type="caution">
    <text evidence="2">The sequence shown here is derived from an EMBL/GenBank/DDBJ whole genome shotgun (WGS) entry which is preliminary data.</text>
</comment>
<reference evidence="3" key="1">
    <citation type="journal article" date="2019" name="Int. J. Syst. Evol. Microbiol.">
        <title>The Global Catalogue of Microorganisms (GCM) 10K type strain sequencing project: providing services to taxonomists for standard genome sequencing and annotation.</title>
        <authorList>
            <consortium name="The Broad Institute Genomics Platform"/>
            <consortium name="The Broad Institute Genome Sequencing Center for Infectious Disease"/>
            <person name="Wu L."/>
            <person name="Ma J."/>
        </authorList>
    </citation>
    <scope>NUCLEOTIDE SEQUENCE [LARGE SCALE GENOMIC DNA]</scope>
    <source>
        <strain evidence="3">JCM 15921</strain>
    </source>
</reference>
<evidence type="ECO:0000256" key="1">
    <source>
        <dbReference type="SAM" id="MobiDB-lite"/>
    </source>
</evidence>
<sequence length="106" mass="11865">MHHAGVVACLVRGHPVLLFQDRDVEVPGPDQGTGNRHAHDPAANDPDPSRHARRLPLHSNACCCGPYPERRPDVRGVRAVRHGRRFYYAGNHDPEYYCQPAGRRIA</sequence>
<keyword evidence="3" id="KW-1185">Reference proteome</keyword>
<feature type="compositionally biased region" description="Basic and acidic residues" evidence="1">
    <location>
        <begin position="37"/>
        <end position="50"/>
    </location>
</feature>
<evidence type="ECO:0000313" key="2">
    <source>
        <dbReference type="EMBL" id="GAA2140860.1"/>
    </source>
</evidence>
<feature type="region of interest" description="Disordered" evidence="1">
    <location>
        <begin position="22"/>
        <end position="54"/>
    </location>
</feature>
<evidence type="ECO:0000313" key="3">
    <source>
        <dbReference type="Proteomes" id="UP001500102"/>
    </source>
</evidence>
<dbReference type="EMBL" id="BAAAQB010000037">
    <property type="protein sequence ID" value="GAA2140860.1"/>
    <property type="molecule type" value="Genomic_DNA"/>
</dbReference>
<protein>
    <submittedName>
        <fullName evidence="2">Uncharacterized protein</fullName>
    </submittedName>
</protein>
<dbReference type="Proteomes" id="UP001500102">
    <property type="component" value="Unassembled WGS sequence"/>
</dbReference>
<proteinExistence type="predicted"/>